<accession>A0ABT1MDA3</accession>
<organism evidence="2 3">
    <name type="scientific">Mycolicibacterium arenosum</name>
    <dbReference type="NCBI Taxonomy" id="2952157"/>
    <lineage>
        <taxon>Bacteria</taxon>
        <taxon>Bacillati</taxon>
        <taxon>Actinomycetota</taxon>
        <taxon>Actinomycetes</taxon>
        <taxon>Mycobacteriales</taxon>
        <taxon>Mycobacteriaceae</taxon>
        <taxon>Mycolicibacterium</taxon>
    </lineage>
</organism>
<feature type="region of interest" description="Disordered" evidence="1">
    <location>
        <begin position="1"/>
        <end position="41"/>
    </location>
</feature>
<reference evidence="2 3" key="1">
    <citation type="submission" date="2022-06" db="EMBL/GenBank/DDBJ databases">
        <title>Mycolicibacterium sp. CAU 1645 isolated from seawater.</title>
        <authorList>
            <person name="Kim W."/>
        </authorList>
    </citation>
    <scope>NUCLEOTIDE SEQUENCE [LARGE SCALE GENOMIC DNA]</scope>
    <source>
        <strain evidence="2 3">CAU 1645</strain>
    </source>
</reference>
<protein>
    <submittedName>
        <fullName evidence="2">DUF2889 domain-containing protein</fullName>
    </submittedName>
</protein>
<keyword evidence="3" id="KW-1185">Reference proteome</keyword>
<dbReference type="InterPro" id="IPR021312">
    <property type="entry name" value="DUF2889"/>
</dbReference>
<gene>
    <name evidence="2" type="ORF">NM203_32170</name>
</gene>
<evidence type="ECO:0000313" key="2">
    <source>
        <dbReference type="EMBL" id="MCP9276845.1"/>
    </source>
</evidence>
<proteinExistence type="predicted"/>
<dbReference type="EMBL" id="JANDBD010000021">
    <property type="protein sequence ID" value="MCP9276845.1"/>
    <property type="molecule type" value="Genomic_DNA"/>
</dbReference>
<dbReference type="RefSeq" id="WP_255065106.1">
    <property type="nucleotide sequence ID" value="NZ_JANDBD010000021.1"/>
</dbReference>
<sequence>MPFVSDIVGPQRPVQRWPMPAPGTMRRTSSIDTQPDGPVHQDTDLRARDVHIGPAGSVEVVDDVVVRARLADRVIDDIAGADARLAELRGVRVGQGFRAKAGALLGSDVDRATLLNLLLDDWVGASLVTGYGVQHANIVAGEEEEMADVVADHLAGICSGFAPDAAAVDFTRRTLLMPCAQGPAAPRLDGLHPTEVLRAHGMRRLRRIDLTPDGAFDAHFRDSHVDGDGRETIVHEYTVVGEVDGDTRTVARIDVEARVLPWRECPGALGSASRVVGMPVGQLRNRIRTEFVGITTCTHLNDTLRCLGDIDALMDGREARSSVLSP</sequence>
<dbReference type="Pfam" id="PF11136">
    <property type="entry name" value="DUF2889"/>
    <property type="match status" value="1"/>
</dbReference>
<evidence type="ECO:0000313" key="3">
    <source>
        <dbReference type="Proteomes" id="UP001651690"/>
    </source>
</evidence>
<evidence type="ECO:0000256" key="1">
    <source>
        <dbReference type="SAM" id="MobiDB-lite"/>
    </source>
</evidence>
<dbReference type="Proteomes" id="UP001651690">
    <property type="component" value="Unassembled WGS sequence"/>
</dbReference>
<comment type="caution">
    <text evidence="2">The sequence shown here is derived from an EMBL/GenBank/DDBJ whole genome shotgun (WGS) entry which is preliminary data.</text>
</comment>
<name>A0ABT1MDA3_9MYCO</name>